<dbReference type="PANTHER" id="PTHR19879">
    <property type="entry name" value="TRANSCRIPTION INITIATION FACTOR TFIID"/>
    <property type="match status" value="1"/>
</dbReference>
<dbReference type="EMBL" id="VUOB01000076">
    <property type="protein sequence ID" value="KAA2252267.1"/>
    <property type="molecule type" value="Genomic_DNA"/>
</dbReference>
<dbReference type="SUPFAM" id="SSF101908">
    <property type="entry name" value="Putative isomerase YbhE"/>
    <property type="match status" value="1"/>
</dbReference>
<accession>A0A5B2WQM9</accession>
<keyword evidence="6" id="KW-1185">Reference proteome</keyword>
<organism evidence="5 6">
    <name type="scientific">Solihabitans fulvus</name>
    <dbReference type="NCBI Taxonomy" id="1892852"/>
    <lineage>
        <taxon>Bacteria</taxon>
        <taxon>Bacillati</taxon>
        <taxon>Actinomycetota</taxon>
        <taxon>Actinomycetes</taxon>
        <taxon>Pseudonocardiales</taxon>
        <taxon>Pseudonocardiaceae</taxon>
        <taxon>Solihabitans</taxon>
    </lineage>
</organism>
<dbReference type="InterPro" id="IPR001680">
    <property type="entry name" value="WD40_rpt"/>
</dbReference>
<dbReference type="SUPFAM" id="SSF52540">
    <property type="entry name" value="P-loop containing nucleoside triphosphate hydrolases"/>
    <property type="match status" value="1"/>
</dbReference>
<dbReference type="InterPro" id="IPR019775">
    <property type="entry name" value="WD40_repeat_CS"/>
</dbReference>
<dbReference type="InterPro" id="IPR049052">
    <property type="entry name" value="nSTAND1"/>
</dbReference>
<dbReference type="AlphaFoldDB" id="A0A5B2WQM9"/>
<reference evidence="5 6" key="2">
    <citation type="submission" date="2019-09" db="EMBL/GenBank/DDBJ databases">
        <authorList>
            <person name="Jin C."/>
        </authorList>
    </citation>
    <scope>NUCLEOTIDE SEQUENCE [LARGE SCALE GENOMIC DNA]</scope>
    <source>
        <strain evidence="5 6">AN110305</strain>
    </source>
</reference>
<feature type="repeat" description="WD" evidence="3">
    <location>
        <begin position="1034"/>
        <end position="1057"/>
    </location>
</feature>
<name>A0A5B2WQM9_9PSEU</name>
<dbReference type="PANTHER" id="PTHR19879:SF9">
    <property type="entry name" value="TRANSCRIPTION INITIATION FACTOR TFIID SUBUNIT 5"/>
    <property type="match status" value="1"/>
</dbReference>
<feature type="repeat" description="WD" evidence="3">
    <location>
        <begin position="1115"/>
        <end position="1149"/>
    </location>
</feature>
<evidence type="ECO:0000313" key="5">
    <source>
        <dbReference type="EMBL" id="KAA2252267.1"/>
    </source>
</evidence>
<dbReference type="InterPro" id="IPR020472">
    <property type="entry name" value="WD40_PAC1"/>
</dbReference>
<dbReference type="InterPro" id="IPR015943">
    <property type="entry name" value="WD40/YVTN_repeat-like_dom_sf"/>
</dbReference>
<dbReference type="InterPro" id="IPR036322">
    <property type="entry name" value="WD40_repeat_dom_sf"/>
</dbReference>
<comment type="caution">
    <text evidence="5">The sequence shown here is derived from an EMBL/GenBank/DDBJ whole genome shotgun (WGS) entry which is preliminary data.</text>
</comment>
<proteinExistence type="predicted"/>
<dbReference type="PROSITE" id="PS50294">
    <property type="entry name" value="WD_REPEATS_REGION"/>
    <property type="match status" value="6"/>
</dbReference>
<feature type="domain" description="Novel STAND NTPase 1" evidence="4">
    <location>
        <begin position="93"/>
        <end position="447"/>
    </location>
</feature>
<feature type="repeat" description="WD" evidence="3">
    <location>
        <begin position="1160"/>
        <end position="1192"/>
    </location>
</feature>
<evidence type="ECO:0000256" key="1">
    <source>
        <dbReference type="ARBA" id="ARBA00022574"/>
    </source>
</evidence>
<dbReference type="PROSITE" id="PS50082">
    <property type="entry name" value="WD_REPEATS_2"/>
    <property type="match status" value="7"/>
</dbReference>
<reference evidence="5 6" key="1">
    <citation type="submission" date="2019-09" db="EMBL/GenBank/DDBJ databases">
        <title>Goodfellowia gen. nov., a new genus of the Pseudonocardineae related to Actinoalloteichus, containing Goodfellowia coeruleoviolacea gen. nov., comb. nov. gen. nov., comb. nov.</title>
        <authorList>
            <person name="Labeda D."/>
        </authorList>
    </citation>
    <scope>NUCLEOTIDE SEQUENCE [LARGE SCALE GENOMIC DNA]</scope>
    <source>
        <strain evidence="5 6">AN110305</strain>
    </source>
</reference>
<feature type="repeat" description="WD" evidence="3">
    <location>
        <begin position="885"/>
        <end position="918"/>
    </location>
</feature>
<evidence type="ECO:0000256" key="2">
    <source>
        <dbReference type="ARBA" id="ARBA00022737"/>
    </source>
</evidence>
<evidence type="ECO:0000313" key="6">
    <source>
        <dbReference type="Proteomes" id="UP000323454"/>
    </source>
</evidence>
<dbReference type="Proteomes" id="UP000323454">
    <property type="component" value="Unassembled WGS sequence"/>
</dbReference>
<feature type="repeat" description="WD" evidence="3">
    <location>
        <begin position="807"/>
        <end position="840"/>
    </location>
</feature>
<protein>
    <recommendedName>
        <fullName evidence="4">Novel STAND NTPase 1 domain-containing protein</fullName>
    </recommendedName>
</protein>
<dbReference type="CDD" id="cd00200">
    <property type="entry name" value="WD40"/>
    <property type="match status" value="2"/>
</dbReference>
<keyword evidence="2" id="KW-0677">Repeat</keyword>
<dbReference type="Pfam" id="PF00400">
    <property type="entry name" value="WD40"/>
    <property type="match status" value="10"/>
</dbReference>
<dbReference type="Gene3D" id="2.130.10.10">
    <property type="entry name" value="YVTN repeat-like/Quinoprotein amine dehydrogenase"/>
    <property type="match status" value="4"/>
</dbReference>
<sequence>MDTPEKFAEELDVLRRGCRKSYRRLAVEAGLGFTTIAGYCTGRHLPQLSVGGEFSRLLTAMGVPAGEAHEAWFARLATLRSRVTRPAAANRNPYLGLRAFEPSDADVYFGRADLAARLVDEVNRRGGGGAPLIVVGASGSGKSSLLRAGLIPAVGSSVLFTPGTKPMLEWTKHTAEADDEAVVVIDQFEELFTLCSDDAARSAFVDAMLGWPGAVVLGLRANLYDRALEHPKLAVLLQSNQIVVEPMDERQLREVIVEPATAAGLELQDGLVDLVLRDTAREPGVLPLLSHTLRTVVELSRQQVSDRASIRIEHYRAAGGVHGAVARTADDAYRALSAERRTVARNLFLRLVQTDKNVADTRRRVTFDELFGGRSSTESDVIAEVLDLFVGRRLLTTGAETVEISHECLLSAWPLLQRWLAEDRIGQHVHGRLTAAARSWHEDGRPQEGLYRGGLLETALDWAAEPGPRDAINPLERDFLDASVADRSARVAAERREVRRRYQSASAVLVLLLVAAGAGLYAHQVSSNADHEAEVALSRQITGKAIRLREKDPALAAQLALTAYQVAPTQEARGALLDTSARPMPRRLRADATTSSAADSLLAIGTAAGTVQLYQTGSDGAATRLGPELRLAGPVDVVSLSADATMLAAGTRSGAVAAWRLADPAQPKALPVPAAGSARIFGLAFSQDDSLLAAGEGDATTRIWDLTGSAPPTSLTGPDQAVKSVAFVPHGRIVAAGSDDGTVHLWDAAVPNRPTALPTLTGPTSRIFTVAVSPDGQTLAAGTAAEHSVYTWHIADPTRPTSSGPPLTGPASWINTLAFSPDGGTLAAGSSDTKLWQWDLHGRGVLTVLPHPAPVTSAVYRDAHTLITTAGDNVTRTWPLPGPLLTGSTNQIFSTAYDAAGDRLLVGAGDHNLRLWDLTDPAHPAGGYPALSAPAGFGQLVGASVLSPDGRTAIGGAGDGTIDLWSLADPANPVRLGAPVQVGKSTIQAITFDPAGRMLAVSSDDGTVHLLDVTDPARPVIVSTLSVGVTAYGVRFSPDGRLLAAASGDGAGLLWNVADRAHPRLLHTVTGFTGPAYAVAFSPDGRVLAFGGADYTARLVDLSRPDAPRQLEPRLIGPVGEIYDLAFDPAGSVLAIASIDRTIWLWDLRVPARPALLATLSAADDGLFTVAFSPAGHILVAGGRDTAVRLWNTTPDLVARSICATAGDPITRSEWDQFIPGKPYTPPC</sequence>
<keyword evidence="1 3" id="KW-0853">WD repeat</keyword>
<dbReference type="SUPFAM" id="SSF50978">
    <property type="entry name" value="WD40 repeat-like"/>
    <property type="match status" value="2"/>
</dbReference>
<evidence type="ECO:0000256" key="3">
    <source>
        <dbReference type="PROSITE-ProRule" id="PRU00221"/>
    </source>
</evidence>
<feature type="repeat" description="WD" evidence="3">
    <location>
        <begin position="673"/>
        <end position="714"/>
    </location>
</feature>
<evidence type="ECO:0000259" key="4">
    <source>
        <dbReference type="Pfam" id="PF20703"/>
    </source>
</evidence>
<dbReference type="Pfam" id="PF20703">
    <property type="entry name" value="nSTAND1"/>
    <property type="match status" value="1"/>
</dbReference>
<dbReference type="PRINTS" id="PR00320">
    <property type="entry name" value="GPROTEINBRPT"/>
</dbReference>
<gene>
    <name evidence="5" type="ORF">F0L68_36665</name>
</gene>
<dbReference type="PROSITE" id="PS00678">
    <property type="entry name" value="WD_REPEATS_1"/>
    <property type="match status" value="2"/>
</dbReference>
<dbReference type="SMART" id="SM00320">
    <property type="entry name" value="WD40"/>
    <property type="match status" value="13"/>
</dbReference>
<dbReference type="OrthoDB" id="192618at2"/>
<feature type="repeat" description="WD" evidence="3">
    <location>
        <begin position="715"/>
        <end position="747"/>
    </location>
</feature>
<dbReference type="InterPro" id="IPR027417">
    <property type="entry name" value="P-loop_NTPase"/>
</dbReference>